<keyword evidence="3" id="KW-1133">Transmembrane helix</keyword>
<feature type="compositionally biased region" description="Basic and acidic residues" evidence="2">
    <location>
        <begin position="86"/>
        <end position="96"/>
    </location>
</feature>
<dbReference type="SUPFAM" id="SSF50685">
    <property type="entry name" value="Barwin-like endoglucanases"/>
    <property type="match status" value="1"/>
</dbReference>
<gene>
    <name evidence="4" type="ORF">RHTO0S_17e02542g</name>
</gene>
<dbReference type="InterPro" id="IPR036908">
    <property type="entry name" value="RlpA-like_sf"/>
</dbReference>
<dbReference type="AlphaFoldDB" id="A0A061BEH8"/>
<evidence type="ECO:0000256" key="1">
    <source>
        <dbReference type="ARBA" id="ARBA00022729"/>
    </source>
</evidence>
<evidence type="ECO:0000313" key="4">
    <source>
        <dbReference type="EMBL" id="CDR48387.1"/>
    </source>
</evidence>
<evidence type="ECO:0000256" key="3">
    <source>
        <dbReference type="SAM" id="Phobius"/>
    </source>
</evidence>
<protein>
    <submittedName>
        <fullName evidence="4">RHTO0S17e02542g1_1</fullName>
    </submittedName>
</protein>
<dbReference type="CDD" id="cd22191">
    <property type="entry name" value="DPBB_RlpA_EXP_N-like"/>
    <property type="match status" value="1"/>
</dbReference>
<feature type="transmembrane region" description="Helical" evidence="3">
    <location>
        <begin position="104"/>
        <end position="125"/>
    </location>
</feature>
<dbReference type="EMBL" id="LK052952">
    <property type="protein sequence ID" value="CDR48387.1"/>
    <property type="molecule type" value="Genomic_DNA"/>
</dbReference>
<keyword evidence="1" id="KW-0732">Signal</keyword>
<feature type="region of interest" description="Disordered" evidence="2">
    <location>
        <begin position="165"/>
        <end position="227"/>
    </location>
</feature>
<dbReference type="OrthoDB" id="623670at2759"/>
<proteinExistence type="predicted"/>
<reference evidence="4" key="1">
    <citation type="journal article" date="2014" name="Genome Announc.">
        <title>Draft genome sequence of Rhodosporidium toruloides CECT1137, an oleaginous yeast of biotechnological interest.</title>
        <authorList>
            <person name="Morin N."/>
            <person name="Calcas X."/>
            <person name="Devillers H."/>
            <person name="Durrens P."/>
            <person name="Sherman D.J."/>
            <person name="Nicaud J.-M."/>
            <person name="Neuveglise C."/>
        </authorList>
    </citation>
    <scope>NUCLEOTIDE SEQUENCE</scope>
    <source>
        <strain evidence="4">CECT1137</strain>
    </source>
</reference>
<feature type="compositionally biased region" description="Low complexity" evidence="2">
    <location>
        <begin position="210"/>
        <end position="226"/>
    </location>
</feature>
<sequence>MRSGHSADGGSGNEEETEDKVGLLAPLPLRAGREKRRRLARGDVEKSRVVWEARSLRKGRRSYPSSESSDETDTDSRSSASEDAGPEERGRARARDTGSPFGNWQVWLGIGMGLLGVVGLAYYLYTHPASSASTSFATPSGAAAPTTTPAAVDVTTSPSVTASATDLTLSPVDTAGSTTSPSTDDTAASTSIPVSSTESSKASLVSGEPKGTASASASGSTASGKANGQTYTGKATFYTQNGVAGACGKVNPDSALICALKTETYAGGKNCGKMIRITRTSGKGGSIDVQVADMCPSCEGPGYVDLSTGAYNKLGTVDEGWFDISWQFID</sequence>
<organism evidence="4">
    <name type="scientific">Rhodotorula toruloides</name>
    <name type="common">Yeast</name>
    <name type="synonym">Rhodosporidium toruloides</name>
    <dbReference type="NCBI Taxonomy" id="5286"/>
    <lineage>
        <taxon>Eukaryota</taxon>
        <taxon>Fungi</taxon>
        <taxon>Dikarya</taxon>
        <taxon>Basidiomycota</taxon>
        <taxon>Pucciniomycotina</taxon>
        <taxon>Microbotryomycetes</taxon>
        <taxon>Sporidiobolales</taxon>
        <taxon>Sporidiobolaceae</taxon>
        <taxon>Rhodotorula</taxon>
    </lineage>
</organism>
<dbReference type="InterPro" id="IPR051477">
    <property type="entry name" value="Expansin_CellWall"/>
</dbReference>
<keyword evidence="3" id="KW-0472">Membrane</keyword>
<feature type="compositionally biased region" description="Basic and acidic residues" evidence="2">
    <location>
        <begin position="40"/>
        <end position="55"/>
    </location>
</feature>
<feature type="compositionally biased region" description="Low complexity" evidence="2">
    <location>
        <begin position="173"/>
        <end position="200"/>
    </location>
</feature>
<dbReference type="PANTHER" id="PTHR31836:SF24">
    <property type="entry name" value="RLPA-LIKE PROTEIN DOUBLE-PSI BETA-BARREL DOMAIN-CONTAINING PROTEIN"/>
    <property type="match status" value="1"/>
</dbReference>
<dbReference type="Gene3D" id="2.40.40.10">
    <property type="entry name" value="RlpA-like domain"/>
    <property type="match status" value="1"/>
</dbReference>
<keyword evidence="3" id="KW-0812">Transmembrane</keyword>
<dbReference type="PANTHER" id="PTHR31836">
    <property type="match status" value="1"/>
</dbReference>
<feature type="region of interest" description="Disordered" evidence="2">
    <location>
        <begin position="1"/>
        <end position="98"/>
    </location>
</feature>
<evidence type="ECO:0000256" key="2">
    <source>
        <dbReference type="SAM" id="MobiDB-lite"/>
    </source>
</evidence>
<accession>A0A061BEH8</accession>
<name>A0A061BEH8_RHOTO</name>